<feature type="transmembrane region" description="Helical" evidence="9">
    <location>
        <begin position="12"/>
        <end position="34"/>
    </location>
</feature>
<gene>
    <name evidence="10" type="ORF">SVA_1093</name>
</gene>
<evidence type="ECO:0000256" key="5">
    <source>
        <dbReference type="ARBA" id="ARBA00022692"/>
    </source>
</evidence>
<dbReference type="GO" id="GO:0015920">
    <property type="term" value="P:lipopolysaccharide transport"/>
    <property type="evidence" value="ECO:0007669"/>
    <property type="project" value="TreeGrafter"/>
</dbReference>
<evidence type="ECO:0000256" key="6">
    <source>
        <dbReference type="ARBA" id="ARBA00022989"/>
    </source>
</evidence>
<evidence type="ECO:0000256" key="8">
    <source>
        <dbReference type="ARBA" id="ARBA00026081"/>
    </source>
</evidence>
<evidence type="ECO:0000256" key="1">
    <source>
        <dbReference type="ARBA" id="ARBA00002265"/>
    </source>
</evidence>
<feature type="transmembrane region" description="Helical" evidence="9">
    <location>
        <begin position="103"/>
        <end position="123"/>
    </location>
</feature>
<evidence type="ECO:0000313" key="10">
    <source>
        <dbReference type="EMBL" id="BAU47672.1"/>
    </source>
</evidence>
<dbReference type="NCBIfam" id="TIGR04408">
    <property type="entry name" value="LptG_lptG"/>
    <property type="match status" value="1"/>
</dbReference>
<protein>
    <submittedName>
        <fullName evidence="10">Lipopolysaccharide ABC transporter permease</fullName>
    </submittedName>
</protein>
<feature type="transmembrane region" description="Helical" evidence="9">
    <location>
        <begin position="273"/>
        <end position="291"/>
    </location>
</feature>
<reference evidence="10 11" key="1">
    <citation type="submission" date="2015-08" db="EMBL/GenBank/DDBJ databases">
        <title>Complete genome sequence of Sulfurifustis variabilis.</title>
        <authorList>
            <person name="Miura A."/>
            <person name="Kojima H."/>
            <person name="Fukui M."/>
        </authorList>
    </citation>
    <scope>NUCLEOTIDE SEQUENCE [LARGE SCALE GENOMIC DNA]</scope>
    <source>
        <strain evidence="11">skN76</strain>
    </source>
</reference>
<dbReference type="GO" id="GO:0043190">
    <property type="term" value="C:ATP-binding cassette (ABC) transporter complex"/>
    <property type="evidence" value="ECO:0007669"/>
    <property type="project" value="InterPro"/>
</dbReference>
<comment type="similarity">
    <text evidence="3">Belongs to the LptF/LptG family.</text>
</comment>
<dbReference type="GO" id="GO:0055085">
    <property type="term" value="P:transmembrane transport"/>
    <property type="evidence" value="ECO:0007669"/>
    <property type="project" value="InterPro"/>
</dbReference>
<feature type="transmembrane region" description="Helical" evidence="9">
    <location>
        <begin position="65"/>
        <end position="83"/>
    </location>
</feature>
<proteinExistence type="inferred from homology"/>
<keyword evidence="7 9" id="KW-0472">Membrane</keyword>
<feature type="transmembrane region" description="Helical" evidence="9">
    <location>
        <begin position="332"/>
        <end position="350"/>
    </location>
</feature>
<keyword evidence="4" id="KW-1003">Cell membrane</keyword>
<accession>A0A1B4V557</accession>
<evidence type="ECO:0000256" key="2">
    <source>
        <dbReference type="ARBA" id="ARBA00004651"/>
    </source>
</evidence>
<keyword evidence="6 9" id="KW-1133">Transmembrane helix</keyword>
<keyword evidence="11" id="KW-1185">Reference proteome</keyword>
<feature type="transmembrane region" description="Helical" evidence="9">
    <location>
        <begin position="303"/>
        <end position="326"/>
    </location>
</feature>
<evidence type="ECO:0000313" key="11">
    <source>
        <dbReference type="Proteomes" id="UP000218899"/>
    </source>
</evidence>
<organism evidence="10 11">
    <name type="scientific">Sulfurifustis variabilis</name>
    <dbReference type="NCBI Taxonomy" id="1675686"/>
    <lineage>
        <taxon>Bacteria</taxon>
        <taxon>Pseudomonadati</taxon>
        <taxon>Pseudomonadota</taxon>
        <taxon>Gammaproteobacteria</taxon>
        <taxon>Acidiferrobacterales</taxon>
        <taxon>Acidiferrobacteraceae</taxon>
        <taxon>Sulfurifustis</taxon>
    </lineage>
</organism>
<evidence type="ECO:0000256" key="3">
    <source>
        <dbReference type="ARBA" id="ARBA00007725"/>
    </source>
</evidence>
<evidence type="ECO:0000256" key="9">
    <source>
        <dbReference type="SAM" id="Phobius"/>
    </source>
</evidence>
<dbReference type="EMBL" id="AP014936">
    <property type="protein sequence ID" value="BAU47672.1"/>
    <property type="molecule type" value="Genomic_DNA"/>
</dbReference>
<dbReference type="Pfam" id="PF03739">
    <property type="entry name" value="LptF_LptG"/>
    <property type="match status" value="1"/>
</dbReference>
<comment type="function">
    <text evidence="1">Part of the ABC transporter complex LptBFG involved in the translocation of lipopolysaccharide (LPS) from the inner membrane to the outer membrane.</text>
</comment>
<dbReference type="PANTHER" id="PTHR33529">
    <property type="entry name" value="SLR0882 PROTEIN-RELATED"/>
    <property type="match status" value="1"/>
</dbReference>
<evidence type="ECO:0000256" key="4">
    <source>
        <dbReference type="ARBA" id="ARBA00022475"/>
    </source>
</evidence>
<keyword evidence="5 9" id="KW-0812">Transmembrane</keyword>
<evidence type="ECO:0000256" key="7">
    <source>
        <dbReference type="ARBA" id="ARBA00023136"/>
    </source>
</evidence>
<dbReference type="KEGG" id="sva:SVA_1093"/>
<dbReference type="Proteomes" id="UP000218899">
    <property type="component" value="Chromosome"/>
</dbReference>
<comment type="subunit">
    <text evidence="8">Component of the lipopolysaccharide transport and assembly complex. The LptBFG transporter is composed of two ATP-binding proteins (LptB) and two transmembrane proteins (LptF and LptG).</text>
</comment>
<comment type="subcellular location">
    <subcellularLocation>
        <location evidence="2">Cell membrane</location>
        <topology evidence="2">Multi-pass membrane protein</topology>
    </subcellularLocation>
</comment>
<dbReference type="InterPro" id="IPR030923">
    <property type="entry name" value="LptG"/>
</dbReference>
<dbReference type="AlphaFoldDB" id="A0A1B4V557"/>
<dbReference type="InterPro" id="IPR005495">
    <property type="entry name" value="LptG/LptF_permease"/>
</dbReference>
<name>A0A1B4V557_9GAMM</name>
<dbReference type="OrthoDB" id="9776227at2"/>
<sequence>MIAILDRHIGRSLLLATLLVTGVLLALFVFISVVDVLPDYGKGTFGGYELLRYVALSQPRKLYEAFPVAVLVGTLLGLSTLALNAELTAMRAAGVSKARIVSAAMKTGLLLMLLAVALGEYVVPAAETQAQTGRARALATGFQQKGSGLWLRDGASFVSLGEVLPDLSLLRVAIYEFAPDRRLLRLTSAERAVYDEGRWRLEGVQRTRLSEERVEAEAITEQSWIARLTPEVVAVYTVKPEALSIAQLSAYIRHLEQNGQETGRYRLTMWQKAFMPLATAIMVLLATPFVFQEARSGGLAQRVFIGVMIGLAFVVLTRSAGYLGVIYGAPPLLGAVLPLALFLGLAVVLLRRNA</sequence>
<dbReference type="RefSeq" id="WP_096459875.1">
    <property type="nucleotide sequence ID" value="NZ_AP014936.1"/>
</dbReference>
<dbReference type="PANTHER" id="PTHR33529:SF2">
    <property type="entry name" value="LIPOPOLYSACCHARIDE EXPORT SYSTEM PERMEASE PROTEIN LPTG"/>
    <property type="match status" value="1"/>
</dbReference>